<keyword evidence="1 6" id="KW-1003">Cell membrane</keyword>
<reference evidence="7 8" key="1">
    <citation type="submission" date="2019-01" db="EMBL/GenBank/DDBJ databases">
        <title>Leuconostoc litchii sp. nov., a novel lactic acid bacterium isolated from lychee.</title>
        <authorList>
            <person name="Wang L.-T."/>
        </authorList>
    </citation>
    <scope>NUCLEOTIDE SEQUENCE [LARGE SCALE GENOMIC DNA]</scope>
    <source>
        <strain evidence="7 8">MB7</strain>
    </source>
</reference>
<comment type="subcellular location">
    <subcellularLocation>
        <location evidence="6">Cell membrane</location>
        <topology evidence="6">Single-pass type II membrane protein</topology>
    </subcellularLocation>
    <text evidence="6">Localizes to the division septum.</text>
</comment>
<organism evidence="7 8">
    <name type="scientific">Leuconostoc litchii</name>
    <dbReference type="NCBI Taxonomy" id="1981069"/>
    <lineage>
        <taxon>Bacteria</taxon>
        <taxon>Bacillati</taxon>
        <taxon>Bacillota</taxon>
        <taxon>Bacilli</taxon>
        <taxon>Lactobacillales</taxon>
        <taxon>Lactobacillaceae</taxon>
        <taxon>Leuconostoc</taxon>
    </lineage>
</organism>
<comment type="function">
    <text evidence="6">Cell division protein that may be involved in stabilizing or promoting the assembly of the division complex.</text>
</comment>
<dbReference type="GO" id="GO:0005886">
    <property type="term" value="C:plasma membrane"/>
    <property type="evidence" value="ECO:0007669"/>
    <property type="project" value="UniProtKB-SubCell"/>
</dbReference>
<dbReference type="InterPro" id="IPR050487">
    <property type="entry name" value="FtsQ_DivIB"/>
</dbReference>
<comment type="caution">
    <text evidence="7">The sequence shown here is derived from an EMBL/GenBank/DDBJ whole genome shotgun (WGS) entry which is preliminary data.</text>
</comment>
<dbReference type="OrthoDB" id="1819027at2"/>
<comment type="similarity">
    <text evidence="6">Belongs to the FtsQ/DivIB family. DivIB subfamily.</text>
</comment>
<dbReference type="GO" id="GO:0032153">
    <property type="term" value="C:cell division site"/>
    <property type="evidence" value="ECO:0007669"/>
    <property type="project" value="UniProtKB-UniRule"/>
</dbReference>
<evidence type="ECO:0000313" key="8">
    <source>
        <dbReference type="Proteomes" id="UP000442244"/>
    </source>
</evidence>
<evidence type="ECO:0000256" key="6">
    <source>
        <dbReference type="HAMAP-Rule" id="MF_00912"/>
    </source>
</evidence>
<dbReference type="PANTHER" id="PTHR37820:SF1">
    <property type="entry name" value="CELL DIVISION PROTEIN FTSQ"/>
    <property type="match status" value="1"/>
</dbReference>
<name>A0A6P2CTZ8_9LACO</name>
<gene>
    <name evidence="6" type="primary">divIB</name>
    <name evidence="7" type="ORF">ESZ47_00215</name>
</gene>
<dbReference type="AlphaFoldDB" id="A0A6P2CTZ8"/>
<evidence type="ECO:0000256" key="3">
    <source>
        <dbReference type="ARBA" id="ARBA00022692"/>
    </source>
</evidence>
<dbReference type="GO" id="GO:0043093">
    <property type="term" value="P:FtsZ-dependent cytokinesis"/>
    <property type="evidence" value="ECO:0007669"/>
    <property type="project" value="UniProtKB-UniRule"/>
</dbReference>
<keyword evidence="8" id="KW-1185">Reference proteome</keyword>
<sequence>MNNIKSQFTKKRPLQLWLSLAAFAVLIVGLILSLQPWRTIKSVNIDSSMLTAKQVEKYVGINSKTPLWRIVGQEQFIAHQLIKKDSKVYSAKISLENNTISIKVVENVSAGFIKKQQQWYRLNRRAELKKVSQPDGSAPIYSNFKNDQSLTKAAITFSKFELSLRQNISQIIYSPTKDNSNRLKIIMVDGNTVFATLKTFGQKMVYYSGIAAQMESKGVVDLQYGAYSYAYGAK</sequence>
<protein>
    <recommendedName>
        <fullName evidence="6">Cell division protein DivIB</fullName>
    </recommendedName>
</protein>
<keyword evidence="3 6" id="KW-0812">Transmembrane</keyword>
<dbReference type="RefSeq" id="WP_148603679.1">
    <property type="nucleotide sequence ID" value="NZ_SDGY01000001.1"/>
</dbReference>
<dbReference type="PANTHER" id="PTHR37820">
    <property type="entry name" value="CELL DIVISION PROTEIN DIVIB"/>
    <property type="match status" value="1"/>
</dbReference>
<evidence type="ECO:0000256" key="2">
    <source>
        <dbReference type="ARBA" id="ARBA00022618"/>
    </source>
</evidence>
<keyword evidence="6" id="KW-0472">Membrane</keyword>
<evidence type="ECO:0000313" key="7">
    <source>
        <dbReference type="EMBL" id="TYC47717.1"/>
    </source>
</evidence>
<evidence type="ECO:0000256" key="1">
    <source>
        <dbReference type="ARBA" id="ARBA00022475"/>
    </source>
</evidence>
<accession>A0A6P2CTZ8</accession>
<proteinExistence type="inferred from homology"/>
<dbReference type="EMBL" id="SDGY01000001">
    <property type="protein sequence ID" value="TYC47717.1"/>
    <property type="molecule type" value="Genomic_DNA"/>
</dbReference>
<dbReference type="InterPro" id="IPR026580">
    <property type="entry name" value="DivIB"/>
</dbReference>
<keyword evidence="4 6" id="KW-1133">Transmembrane helix</keyword>
<evidence type="ECO:0000256" key="4">
    <source>
        <dbReference type="ARBA" id="ARBA00022989"/>
    </source>
</evidence>
<keyword evidence="2 6" id="KW-0132">Cell division</keyword>
<evidence type="ECO:0000256" key="5">
    <source>
        <dbReference type="ARBA" id="ARBA00023306"/>
    </source>
</evidence>
<dbReference type="Gene3D" id="3.40.50.10960">
    <property type="match status" value="1"/>
</dbReference>
<dbReference type="Proteomes" id="UP000442244">
    <property type="component" value="Unassembled WGS sequence"/>
</dbReference>
<dbReference type="HAMAP" id="MF_00912">
    <property type="entry name" value="DivIB"/>
    <property type="match status" value="1"/>
</dbReference>
<keyword evidence="5 6" id="KW-0131">Cell cycle</keyword>